<dbReference type="AlphaFoldDB" id="A0AA86QWK5"/>
<evidence type="ECO:0000313" key="3">
    <source>
        <dbReference type="EMBL" id="CAI9965483.1"/>
    </source>
</evidence>
<feature type="transmembrane region" description="Helical" evidence="1">
    <location>
        <begin position="70"/>
        <end position="90"/>
    </location>
</feature>
<feature type="transmembrane region" description="Helical" evidence="1">
    <location>
        <begin position="36"/>
        <end position="58"/>
    </location>
</feature>
<dbReference type="SUPFAM" id="SSF56300">
    <property type="entry name" value="Metallo-dependent phosphatases"/>
    <property type="match status" value="1"/>
</dbReference>
<feature type="domain" description="Calcineurin-like phosphoesterase" evidence="2">
    <location>
        <begin position="207"/>
        <end position="369"/>
    </location>
</feature>
<dbReference type="PROSITE" id="PS00092">
    <property type="entry name" value="N6_MTASE"/>
    <property type="match status" value="1"/>
</dbReference>
<reference evidence="4 5" key="2">
    <citation type="submission" date="2024-07" db="EMBL/GenBank/DDBJ databases">
        <authorList>
            <person name="Akdeniz Z."/>
        </authorList>
    </citation>
    <scope>NUCLEOTIDE SEQUENCE [LARGE SCALE GENOMIC DNA]</scope>
</reference>
<keyword evidence="1" id="KW-0472">Membrane</keyword>
<evidence type="ECO:0000313" key="5">
    <source>
        <dbReference type="Proteomes" id="UP001642409"/>
    </source>
</evidence>
<name>A0AA86QWK5_9EUKA</name>
<feature type="transmembrane region" description="Helical" evidence="1">
    <location>
        <begin position="102"/>
        <end position="124"/>
    </location>
</feature>
<keyword evidence="5" id="KW-1185">Reference proteome</keyword>
<evidence type="ECO:0000313" key="4">
    <source>
        <dbReference type="EMBL" id="CAL6041174.1"/>
    </source>
</evidence>
<dbReference type="InterPro" id="IPR004843">
    <property type="entry name" value="Calcineurin-like_PHP"/>
</dbReference>
<dbReference type="Pfam" id="PF00149">
    <property type="entry name" value="Metallophos"/>
    <property type="match status" value="1"/>
</dbReference>
<organism evidence="3">
    <name type="scientific">Hexamita inflata</name>
    <dbReference type="NCBI Taxonomy" id="28002"/>
    <lineage>
        <taxon>Eukaryota</taxon>
        <taxon>Metamonada</taxon>
        <taxon>Diplomonadida</taxon>
        <taxon>Hexamitidae</taxon>
        <taxon>Hexamitinae</taxon>
        <taxon>Hexamita</taxon>
    </lineage>
</organism>
<sequence>MSEPIQISLSEESQDKLITIIQPQIKDISKISPLKVFVISLWSTSLLYPLILIIYSFIYVDGLGYFLKQGLISLLIFIIITCLILINQKLIKKPKYLTKRKLIHLITTLVVFLLSISVSIWITITIADIQSKFPEFCYGPLAFIHDDGTRINWCTYKMQKSYLPGYPSKSKALSNFHSVFVNSTSFNYSIPGRDTVYNYHLPSEITKFIVISDTHTNTKYTSTMSTDYDFMIHAGDLCNDGYLSEIYTGFQNWPTKPMLFTRGNHDYFFQFDHFKRVTSRPLHYYQKIGDLFFFSVYTQHGNHKSALKFLEANAHVALNSKHVFIVVHNPPYATGGHGANKPLSVTIEKFVDNHPELNLRAVFSGHNHVFAAFKRNQLLYFVNGVGGGYLHFVHSYEQMGERMWTTEELHGPQAVIDGDDKSYGYQYHLDSYLKYTRTEVTFEQNKIIYSVRDLDTNMVFKTYEEAF</sequence>
<keyword evidence="1" id="KW-0812">Transmembrane</keyword>
<gene>
    <name evidence="4" type="ORF">HINF_LOCUS38827</name>
    <name evidence="3" type="ORF">HINF_LOCUS53128</name>
</gene>
<dbReference type="Gene3D" id="3.60.21.10">
    <property type="match status" value="1"/>
</dbReference>
<accession>A0AA86QWK5</accession>
<proteinExistence type="predicted"/>
<protein>
    <submittedName>
        <fullName evidence="3">Alkaline phosphatase</fullName>
    </submittedName>
    <submittedName>
        <fullName evidence="4">Alkaline_phosphatase</fullName>
    </submittedName>
</protein>
<evidence type="ECO:0000259" key="2">
    <source>
        <dbReference type="Pfam" id="PF00149"/>
    </source>
</evidence>
<dbReference type="GO" id="GO:0003676">
    <property type="term" value="F:nucleic acid binding"/>
    <property type="evidence" value="ECO:0007669"/>
    <property type="project" value="InterPro"/>
</dbReference>
<dbReference type="EMBL" id="CAXDID020000148">
    <property type="protein sequence ID" value="CAL6041174.1"/>
    <property type="molecule type" value="Genomic_DNA"/>
</dbReference>
<reference evidence="3" key="1">
    <citation type="submission" date="2023-06" db="EMBL/GenBank/DDBJ databases">
        <authorList>
            <person name="Kurt Z."/>
        </authorList>
    </citation>
    <scope>NUCLEOTIDE SEQUENCE</scope>
</reference>
<evidence type="ECO:0000256" key="1">
    <source>
        <dbReference type="SAM" id="Phobius"/>
    </source>
</evidence>
<dbReference type="EMBL" id="CATOUU010000990">
    <property type="protein sequence ID" value="CAI9965483.1"/>
    <property type="molecule type" value="Genomic_DNA"/>
</dbReference>
<keyword evidence="1" id="KW-1133">Transmembrane helix</keyword>
<dbReference type="InterPro" id="IPR029052">
    <property type="entry name" value="Metallo-depent_PP-like"/>
</dbReference>
<dbReference type="InterPro" id="IPR002052">
    <property type="entry name" value="DNA_methylase_N6_adenine_CS"/>
</dbReference>
<comment type="caution">
    <text evidence="3">The sequence shown here is derived from an EMBL/GenBank/DDBJ whole genome shotgun (WGS) entry which is preliminary data.</text>
</comment>
<dbReference type="GO" id="GO:0032259">
    <property type="term" value="P:methylation"/>
    <property type="evidence" value="ECO:0007669"/>
    <property type="project" value="InterPro"/>
</dbReference>
<dbReference type="Proteomes" id="UP001642409">
    <property type="component" value="Unassembled WGS sequence"/>
</dbReference>
<dbReference type="GO" id="GO:0016787">
    <property type="term" value="F:hydrolase activity"/>
    <property type="evidence" value="ECO:0007669"/>
    <property type="project" value="InterPro"/>
</dbReference>
<dbReference type="GO" id="GO:0008168">
    <property type="term" value="F:methyltransferase activity"/>
    <property type="evidence" value="ECO:0007669"/>
    <property type="project" value="InterPro"/>
</dbReference>